<reference evidence="3" key="1">
    <citation type="journal article" date="2014" name="Int. J. Syst. Evol. Microbiol.">
        <title>Complete genome sequence of Corynebacterium casei LMG S-19264T (=DSM 44701T), isolated from a smear-ripened cheese.</title>
        <authorList>
            <consortium name="US DOE Joint Genome Institute (JGI-PGF)"/>
            <person name="Walter F."/>
            <person name="Albersmeier A."/>
            <person name="Kalinowski J."/>
            <person name="Ruckert C."/>
        </authorList>
    </citation>
    <scope>NUCLEOTIDE SEQUENCE</scope>
    <source>
        <strain evidence="3">CGMCC 1.15519</strain>
    </source>
</reference>
<comment type="similarity">
    <text evidence="1 2">Belongs to the OprB family.</text>
</comment>
<gene>
    <name evidence="3" type="ORF">GCM10011529_03670</name>
</gene>
<evidence type="ECO:0008006" key="5">
    <source>
        <dbReference type="Google" id="ProtNLM"/>
    </source>
</evidence>
<dbReference type="InterPro" id="IPR007049">
    <property type="entry name" value="Carb-sel_porin_OprB"/>
</dbReference>
<feature type="signal peptide" evidence="2">
    <location>
        <begin position="1"/>
        <end position="20"/>
    </location>
</feature>
<dbReference type="GO" id="GO:0008643">
    <property type="term" value="P:carbohydrate transport"/>
    <property type="evidence" value="ECO:0007669"/>
    <property type="project" value="InterPro"/>
</dbReference>
<dbReference type="AlphaFoldDB" id="A0A916ZJ85"/>
<accession>A0A916ZJ85</accession>
<keyword evidence="2" id="KW-0732">Signal</keyword>
<evidence type="ECO:0000256" key="1">
    <source>
        <dbReference type="ARBA" id="ARBA00008769"/>
    </source>
</evidence>
<reference evidence="3" key="2">
    <citation type="submission" date="2020-09" db="EMBL/GenBank/DDBJ databases">
        <authorList>
            <person name="Sun Q."/>
            <person name="Zhou Y."/>
        </authorList>
    </citation>
    <scope>NUCLEOTIDE SEQUENCE</scope>
    <source>
        <strain evidence="3">CGMCC 1.15519</strain>
    </source>
</reference>
<dbReference type="EMBL" id="BMJM01000001">
    <property type="protein sequence ID" value="GGE00667.1"/>
    <property type="molecule type" value="Genomic_DNA"/>
</dbReference>
<proteinExistence type="inferred from homology"/>
<evidence type="ECO:0000256" key="2">
    <source>
        <dbReference type="RuleBase" id="RU363072"/>
    </source>
</evidence>
<dbReference type="Proteomes" id="UP000635071">
    <property type="component" value="Unassembled WGS sequence"/>
</dbReference>
<evidence type="ECO:0000313" key="4">
    <source>
        <dbReference type="Proteomes" id="UP000635071"/>
    </source>
</evidence>
<protein>
    <recommendedName>
        <fullName evidence="5">Porin</fullName>
    </recommendedName>
</protein>
<dbReference type="InterPro" id="IPR038673">
    <property type="entry name" value="OprB_sf"/>
</dbReference>
<evidence type="ECO:0000313" key="3">
    <source>
        <dbReference type="EMBL" id="GGE00667.1"/>
    </source>
</evidence>
<feature type="chain" id="PRO_5038157896" description="Porin" evidence="2">
    <location>
        <begin position="21"/>
        <end position="449"/>
    </location>
</feature>
<dbReference type="GO" id="GO:0016020">
    <property type="term" value="C:membrane"/>
    <property type="evidence" value="ECO:0007669"/>
    <property type="project" value="InterPro"/>
</dbReference>
<dbReference type="Gene3D" id="2.40.160.180">
    <property type="entry name" value="Carbohydrate-selective porin OprB"/>
    <property type="match status" value="1"/>
</dbReference>
<organism evidence="3 4">
    <name type="scientific">Sandarakinorhabdus glacialis</name>
    <dbReference type="NCBI Taxonomy" id="1614636"/>
    <lineage>
        <taxon>Bacteria</taxon>
        <taxon>Pseudomonadati</taxon>
        <taxon>Pseudomonadota</taxon>
        <taxon>Alphaproteobacteria</taxon>
        <taxon>Sphingomonadales</taxon>
        <taxon>Sphingosinicellaceae</taxon>
        <taxon>Sandarakinorhabdus</taxon>
    </lineage>
</organism>
<dbReference type="GO" id="GO:0015288">
    <property type="term" value="F:porin activity"/>
    <property type="evidence" value="ECO:0007669"/>
    <property type="project" value="InterPro"/>
</dbReference>
<name>A0A916ZJ85_9SPHN</name>
<dbReference type="Pfam" id="PF04966">
    <property type="entry name" value="OprB"/>
    <property type="match status" value="1"/>
</dbReference>
<comment type="caution">
    <text evidence="3">The sequence shown here is derived from an EMBL/GenBank/DDBJ whole genome shotgun (WGS) entry which is preliminary data.</text>
</comment>
<keyword evidence="4" id="KW-1185">Reference proteome</keyword>
<sequence length="449" mass="48422">MALANRAALLLALMAAPVFAQVAPTQGPPADPVAAEVLPDLLNGTLSTEGDLDEDAVPRTTILNAAPALSPWFAWKARIQERTGISFGGSYGILWQNFSNSRFGEENALGHKFTFNASKALINEGQANALTFDIAVEDRRPLGTDFAPLQAGILAGSSLPTAATWGDFNLGVTQAYIRQTVAGGRFQYTIGKIFAPNFVDAYPFFDDNRQFLNLAFSTSPTIAVPLRGFGFVGAAYPGAGNLYVKGGMFTANSDDTGVTVGDFFSKNEHFYFVEVGQTQFARRPIPIHARGPMDANNFHLTFWYRDALAFRTGESPLLRPRDEAYGVAFSVNQMIGTDYMWFLRGGVGTGGFAKANITGGFGYRPPARTADVFGIGIGWSDPEIPDITIPLPIPLPTNLPSQTVAEVFYRLALTSNFALTPDFQFILNPSLDPACGSLAVLSLRARLAF</sequence>